<reference evidence="3 4" key="1">
    <citation type="submission" date="2023-07" db="EMBL/GenBank/DDBJ databases">
        <title>Sorghum-associated microbial communities from plants grown in Nebraska, USA.</title>
        <authorList>
            <person name="Schachtman D."/>
        </authorList>
    </citation>
    <scope>NUCLEOTIDE SEQUENCE [LARGE SCALE GENOMIC DNA]</scope>
    <source>
        <strain evidence="3 4">BE313</strain>
    </source>
</reference>
<evidence type="ECO:0000259" key="2">
    <source>
        <dbReference type="Pfam" id="PF16036"/>
    </source>
</evidence>
<proteinExistence type="predicted"/>
<dbReference type="Gene3D" id="3.50.70.10">
    <property type="match status" value="1"/>
</dbReference>
<comment type="caution">
    <text evidence="3">The sequence shown here is derived from an EMBL/GenBank/DDBJ whole genome shotgun (WGS) entry which is preliminary data.</text>
</comment>
<evidence type="ECO:0000256" key="1">
    <source>
        <dbReference type="SAM" id="SignalP"/>
    </source>
</evidence>
<dbReference type="Pfam" id="PF16036">
    <property type="entry name" value="Chalcone_3"/>
    <property type="match status" value="1"/>
</dbReference>
<gene>
    <name evidence="3" type="ORF">J2X19_004502</name>
</gene>
<sequence>MNRLIRAAMLAAPLLCQPVWAAAANASSTPFAADAQVLGTPLQLNGAGTRYRAVFKVYDMALYTPRKVSSPEELRALPGPKLLSFTALREVSGTDLGLAFIKGLSANSPKELVLKHTTSANRLIEIFSGRSKLAAGDSFAMQFIPGQGTLFFIAGQPQGTPVGDAEFFGMVLNIWVGDSPADYALKAALLGQEAPAKKSGY</sequence>
<feature type="signal peptide" evidence="1">
    <location>
        <begin position="1"/>
        <end position="21"/>
    </location>
</feature>
<dbReference type="InterPro" id="IPR036298">
    <property type="entry name" value="Chalcone_isomerase_sf"/>
</dbReference>
<dbReference type="EMBL" id="JAVDXT010000005">
    <property type="protein sequence ID" value="MDR7379806.1"/>
    <property type="molecule type" value="Genomic_DNA"/>
</dbReference>
<organism evidence="3 4">
    <name type="scientific">Rhodoferax ferrireducens</name>
    <dbReference type="NCBI Taxonomy" id="192843"/>
    <lineage>
        <taxon>Bacteria</taxon>
        <taxon>Pseudomonadati</taxon>
        <taxon>Pseudomonadota</taxon>
        <taxon>Betaproteobacteria</taxon>
        <taxon>Burkholderiales</taxon>
        <taxon>Comamonadaceae</taxon>
        <taxon>Rhodoferax</taxon>
    </lineage>
</organism>
<accession>A0ABU2CEU9</accession>
<feature type="domain" description="Chalcone isomerase" evidence="2">
    <location>
        <begin position="30"/>
        <end position="191"/>
    </location>
</feature>
<evidence type="ECO:0000313" key="4">
    <source>
        <dbReference type="Proteomes" id="UP001180487"/>
    </source>
</evidence>
<dbReference type="SUPFAM" id="SSF54626">
    <property type="entry name" value="Chalcone isomerase"/>
    <property type="match status" value="1"/>
</dbReference>
<dbReference type="InterPro" id="IPR016087">
    <property type="entry name" value="Chalcone_isomerase"/>
</dbReference>
<dbReference type="Proteomes" id="UP001180487">
    <property type="component" value="Unassembled WGS sequence"/>
</dbReference>
<feature type="chain" id="PRO_5045331509" description="Chalcone isomerase domain-containing protein" evidence="1">
    <location>
        <begin position="22"/>
        <end position="201"/>
    </location>
</feature>
<evidence type="ECO:0000313" key="3">
    <source>
        <dbReference type="EMBL" id="MDR7379806.1"/>
    </source>
</evidence>
<dbReference type="InterPro" id="IPR016088">
    <property type="entry name" value="Chalcone_isomerase_3-sand"/>
</dbReference>
<name>A0ABU2CEU9_9BURK</name>
<keyword evidence="1" id="KW-0732">Signal</keyword>
<protein>
    <recommendedName>
        <fullName evidence="2">Chalcone isomerase domain-containing protein</fullName>
    </recommendedName>
</protein>
<keyword evidence="4" id="KW-1185">Reference proteome</keyword>
<dbReference type="RefSeq" id="WP_310376644.1">
    <property type="nucleotide sequence ID" value="NZ_JAVDXT010000005.1"/>
</dbReference>